<feature type="domain" description="Transposase IS200-like" evidence="1">
    <location>
        <begin position="15"/>
        <end position="130"/>
    </location>
</feature>
<dbReference type="PANTHER" id="PTHR36966">
    <property type="entry name" value="REP-ASSOCIATED TYROSINE TRANSPOSASE"/>
    <property type="match status" value="1"/>
</dbReference>
<dbReference type="Gene3D" id="3.30.70.1290">
    <property type="entry name" value="Transposase IS200-like"/>
    <property type="match status" value="1"/>
</dbReference>
<dbReference type="GO" id="GO:0006313">
    <property type="term" value="P:DNA transposition"/>
    <property type="evidence" value="ECO:0007669"/>
    <property type="project" value="InterPro"/>
</dbReference>
<dbReference type="EMBL" id="AMXF01000210">
    <property type="protein sequence ID" value="ENO95498.1"/>
    <property type="molecule type" value="Genomic_DNA"/>
</dbReference>
<evidence type="ECO:0000313" key="2">
    <source>
        <dbReference type="EMBL" id="ENO95498.1"/>
    </source>
</evidence>
<dbReference type="InterPro" id="IPR002686">
    <property type="entry name" value="Transposase_17"/>
</dbReference>
<dbReference type="Pfam" id="PF01797">
    <property type="entry name" value="Y1_Tnp"/>
    <property type="match status" value="1"/>
</dbReference>
<dbReference type="GO" id="GO:0043565">
    <property type="term" value="F:sequence-specific DNA binding"/>
    <property type="evidence" value="ECO:0007669"/>
    <property type="project" value="TreeGrafter"/>
</dbReference>
<dbReference type="GO" id="GO:0004803">
    <property type="term" value="F:transposase activity"/>
    <property type="evidence" value="ECO:0007669"/>
    <property type="project" value="InterPro"/>
</dbReference>
<comment type="caution">
    <text evidence="2">The sequence shown here is derived from an EMBL/GenBank/DDBJ whole genome shotgun (WGS) entry which is preliminary data.</text>
</comment>
<organism evidence="2 3">
    <name type="scientific">Thauera phenylacetica B4P</name>
    <dbReference type="NCBI Taxonomy" id="1234382"/>
    <lineage>
        <taxon>Bacteria</taxon>
        <taxon>Pseudomonadati</taxon>
        <taxon>Pseudomonadota</taxon>
        <taxon>Betaproteobacteria</taxon>
        <taxon>Rhodocyclales</taxon>
        <taxon>Zoogloeaceae</taxon>
        <taxon>Thauera</taxon>
    </lineage>
</organism>
<dbReference type="NCBIfam" id="NF047646">
    <property type="entry name" value="REP_Tyr_transpos"/>
    <property type="match status" value="1"/>
</dbReference>
<sequence>MNWHAHSLRTGRYSERGRIYLVTTVTAGRAPLFADFRVARAVVHELQRSDETGLCRTLAYVLMPDHLHWLVELVEGDLSRVAGRFKSSAAAAVNRELGTPKVRRWQRGFHDRAVRQEDDLVDLARYVVANPLRAGLVKRIAEYPHWDAVWL</sequence>
<name>N6ZMG8_9RHOO</name>
<dbReference type="Proteomes" id="UP000013047">
    <property type="component" value="Unassembled WGS sequence"/>
</dbReference>
<gene>
    <name evidence="2" type="ORF">C667_18731</name>
</gene>
<dbReference type="PANTHER" id="PTHR36966:SF1">
    <property type="entry name" value="REP-ASSOCIATED TYROSINE TRANSPOSASE"/>
    <property type="match status" value="1"/>
</dbReference>
<keyword evidence="3" id="KW-1185">Reference proteome</keyword>
<dbReference type="SUPFAM" id="SSF143422">
    <property type="entry name" value="Transposase IS200-like"/>
    <property type="match status" value="1"/>
</dbReference>
<dbReference type="OrthoDB" id="9814067at2"/>
<protein>
    <recommendedName>
        <fullName evidence="1">Transposase IS200-like domain-containing protein</fullName>
    </recommendedName>
</protein>
<dbReference type="SMART" id="SM01321">
    <property type="entry name" value="Y1_Tnp"/>
    <property type="match status" value="1"/>
</dbReference>
<dbReference type="AlphaFoldDB" id="N6ZMG8"/>
<evidence type="ECO:0000313" key="3">
    <source>
        <dbReference type="Proteomes" id="UP000013047"/>
    </source>
</evidence>
<accession>N6ZMG8</accession>
<dbReference type="RefSeq" id="WP_004374813.1">
    <property type="nucleotide sequence ID" value="NZ_AMXF01000210.1"/>
</dbReference>
<proteinExistence type="predicted"/>
<dbReference type="InterPro" id="IPR036515">
    <property type="entry name" value="Transposase_17_sf"/>
</dbReference>
<reference evidence="2 3" key="1">
    <citation type="submission" date="2012-09" db="EMBL/GenBank/DDBJ databases">
        <title>Draft Genome Sequences of 6 Strains from Genus Thauera.</title>
        <authorList>
            <person name="Liu B."/>
            <person name="Shapleigh J.P."/>
            <person name="Frostegard A.H."/>
        </authorList>
    </citation>
    <scope>NUCLEOTIDE SEQUENCE [LARGE SCALE GENOMIC DNA]</scope>
    <source>
        <strain evidence="2 3">B4P</strain>
    </source>
</reference>
<dbReference type="InterPro" id="IPR052715">
    <property type="entry name" value="RAYT_transposase"/>
</dbReference>
<evidence type="ECO:0000259" key="1">
    <source>
        <dbReference type="SMART" id="SM01321"/>
    </source>
</evidence>